<dbReference type="GeneID" id="106170379"/>
<dbReference type="NCBIfam" id="TIGR00231">
    <property type="entry name" value="small_GTP"/>
    <property type="match status" value="1"/>
</dbReference>
<dbReference type="InterPro" id="IPR001806">
    <property type="entry name" value="Small_GTPase"/>
</dbReference>
<dbReference type="Gene3D" id="3.40.50.300">
    <property type="entry name" value="P-loop containing nucleotide triphosphate hydrolases"/>
    <property type="match status" value="1"/>
</dbReference>
<dbReference type="OrthoDB" id="28034at2759"/>
<dbReference type="Proteomes" id="UP000085678">
    <property type="component" value="Unplaced"/>
</dbReference>
<feature type="region of interest" description="Disordered" evidence="3">
    <location>
        <begin position="193"/>
        <end position="217"/>
    </location>
</feature>
<dbReference type="InterPro" id="IPR027417">
    <property type="entry name" value="P-loop_NTPase"/>
</dbReference>
<dbReference type="CDD" id="cd00154">
    <property type="entry name" value="Rab"/>
    <property type="match status" value="1"/>
</dbReference>
<dbReference type="Pfam" id="PF00071">
    <property type="entry name" value="Ras"/>
    <property type="match status" value="1"/>
</dbReference>
<dbReference type="STRING" id="7574.A0A1S3J762"/>
<dbReference type="GO" id="GO:0005525">
    <property type="term" value="F:GTP binding"/>
    <property type="evidence" value="ECO:0007669"/>
    <property type="project" value="UniProtKB-KW"/>
</dbReference>
<evidence type="ECO:0000313" key="5">
    <source>
        <dbReference type="RefSeq" id="XP_013405678.1"/>
    </source>
</evidence>
<dbReference type="PROSITE" id="PS51421">
    <property type="entry name" value="RAS"/>
    <property type="match status" value="1"/>
</dbReference>
<proteinExistence type="predicted"/>
<dbReference type="SMART" id="SM00173">
    <property type="entry name" value="RAS"/>
    <property type="match status" value="1"/>
</dbReference>
<dbReference type="RefSeq" id="XP_013405679.1">
    <property type="nucleotide sequence ID" value="XM_013550225.1"/>
</dbReference>
<evidence type="ECO:0000313" key="6">
    <source>
        <dbReference type="RefSeq" id="XP_013405679.1"/>
    </source>
</evidence>
<organism evidence="4 6">
    <name type="scientific">Lingula anatina</name>
    <name type="common">Brachiopod</name>
    <name type="synonym">Lingula unguis</name>
    <dbReference type="NCBI Taxonomy" id="7574"/>
    <lineage>
        <taxon>Eukaryota</taxon>
        <taxon>Metazoa</taxon>
        <taxon>Spiralia</taxon>
        <taxon>Lophotrochozoa</taxon>
        <taxon>Brachiopoda</taxon>
        <taxon>Linguliformea</taxon>
        <taxon>Lingulata</taxon>
        <taxon>Lingulida</taxon>
        <taxon>Linguloidea</taxon>
        <taxon>Lingulidae</taxon>
        <taxon>Lingula</taxon>
    </lineage>
</organism>
<dbReference type="AlphaFoldDB" id="A0A1S3J762"/>
<dbReference type="KEGG" id="lak:106170379"/>
<dbReference type="FunFam" id="3.40.50.300:FF:001329">
    <property type="entry name" value="Small GTP-binding protein, putative"/>
    <property type="match status" value="1"/>
</dbReference>
<dbReference type="OMA" id="FCEQCHT"/>
<dbReference type="PRINTS" id="PR00449">
    <property type="entry name" value="RASTRNSFRMNG"/>
</dbReference>
<dbReference type="GO" id="GO:0003924">
    <property type="term" value="F:GTPase activity"/>
    <property type="evidence" value="ECO:0007669"/>
    <property type="project" value="InterPro"/>
</dbReference>
<dbReference type="RefSeq" id="XP_013405678.1">
    <property type="nucleotide sequence ID" value="XM_013550224.1"/>
</dbReference>
<evidence type="ECO:0000256" key="3">
    <source>
        <dbReference type="SAM" id="MobiDB-lite"/>
    </source>
</evidence>
<dbReference type="PROSITE" id="PS51419">
    <property type="entry name" value="RAB"/>
    <property type="match status" value="1"/>
</dbReference>
<reference evidence="5 6" key="1">
    <citation type="submission" date="2025-04" db="UniProtKB">
        <authorList>
            <consortium name="RefSeq"/>
        </authorList>
    </citation>
    <scope>IDENTIFICATION</scope>
    <source>
        <tissue evidence="5 6">Gonads</tissue>
    </source>
</reference>
<accession>A0A1S3J762</accession>
<dbReference type="SUPFAM" id="SSF52540">
    <property type="entry name" value="P-loop containing nucleoside triphosphate hydrolases"/>
    <property type="match status" value="1"/>
</dbReference>
<dbReference type="InterPro" id="IPR005225">
    <property type="entry name" value="Small_GTP-bd"/>
</dbReference>
<protein>
    <submittedName>
        <fullName evidence="5 6">Ras-related protein RABD2c</fullName>
    </submittedName>
</protein>
<dbReference type="PANTHER" id="PTHR47977">
    <property type="entry name" value="RAS-RELATED PROTEIN RAB"/>
    <property type="match status" value="1"/>
</dbReference>
<evidence type="ECO:0000256" key="1">
    <source>
        <dbReference type="ARBA" id="ARBA00022741"/>
    </source>
</evidence>
<dbReference type="InterPro" id="IPR050227">
    <property type="entry name" value="Rab"/>
</dbReference>
<dbReference type="SMART" id="SM00174">
    <property type="entry name" value="RHO"/>
    <property type="match status" value="1"/>
</dbReference>
<keyword evidence="1" id="KW-0547">Nucleotide-binding</keyword>
<name>A0A1S3J762_LINAN</name>
<evidence type="ECO:0000256" key="2">
    <source>
        <dbReference type="ARBA" id="ARBA00023134"/>
    </source>
</evidence>
<gene>
    <name evidence="5 6" type="primary">LOC106170379</name>
</gene>
<keyword evidence="2" id="KW-0342">GTP-binding</keyword>
<evidence type="ECO:0000313" key="4">
    <source>
        <dbReference type="Proteomes" id="UP000085678"/>
    </source>
</evidence>
<keyword evidence="4" id="KW-1185">Reference proteome</keyword>
<dbReference type="SMART" id="SM00175">
    <property type="entry name" value="RAB"/>
    <property type="match status" value="1"/>
</dbReference>
<sequence>MASKGVPCFKIIILGQFGVGKSSLFRNFIDGSFCPDADPKSSIGLDFFSRLFKVEDDVAVELTLWDTGGMERVSSLTASYYKGAHAGLLCFSLSDKGSLSVLSQFQNEIKMYSKTNTLFLCGTKCDEQVHGSSCVTDEDIEMFVQNFGDEALSGQYKTSNKTGQGVKEMFEDMARVLYLKSKGQQFEKQNTIRVSSAPPGGTRRTRCCMSRQSELDL</sequence>